<evidence type="ECO:0000256" key="1">
    <source>
        <dbReference type="ARBA" id="ARBA00000971"/>
    </source>
</evidence>
<reference evidence="8" key="1">
    <citation type="journal article" date="2018" name="Nat. Microbiol.">
        <title>Leveraging single-cell genomics to expand the fungal tree of life.</title>
        <authorList>
            <person name="Ahrendt S.R."/>
            <person name="Quandt C.A."/>
            <person name="Ciobanu D."/>
            <person name="Clum A."/>
            <person name="Salamov A."/>
            <person name="Andreopoulos B."/>
            <person name="Cheng J.F."/>
            <person name="Woyke T."/>
            <person name="Pelin A."/>
            <person name="Henrissat B."/>
            <person name="Reynolds N.K."/>
            <person name="Benny G.L."/>
            <person name="Smith M.E."/>
            <person name="James T.Y."/>
            <person name="Grigoriev I.V."/>
        </authorList>
    </citation>
    <scope>NUCLEOTIDE SEQUENCE [LARGE SCALE GENOMIC DNA]</scope>
    <source>
        <strain evidence="8">Baker2002</strain>
    </source>
</reference>
<comment type="subcellular location">
    <subcellularLocation>
        <location evidence="2 6">Cytoplasm</location>
    </subcellularLocation>
</comment>
<dbReference type="InterPro" id="IPR043170">
    <property type="entry name" value="PTPA_C_lid"/>
</dbReference>
<evidence type="ECO:0000313" key="7">
    <source>
        <dbReference type="EMBL" id="RKP29327.1"/>
    </source>
</evidence>
<feature type="non-terminal residue" evidence="7">
    <location>
        <position position="305"/>
    </location>
</feature>
<dbReference type="SUPFAM" id="SSF140984">
    <property type="entry name" value="PTPA-like"/>
    <property type="match status" value="1"/>
</dbReference>
<dbReference type="GO" id="GO:0005634">
    <property type="term" value="C:nucleus"/>
    <property type="evidence" value="ECO:0007669"/>
    <property type="project" value="TreeGrafter"/>
</dbReference>
<sequence length="305" mass="34370">MLHKAIVLADDLAKWTESSSYSALVDFLQNLQNAVVGLPNEATVPVLDACQKLHDVLSRADSAIDNNPVSQDAAVSRFGKPEFRAFYDHVKAHSVAWLADIAPHADESHIQELAGYFSESWGNRTRIDYGSGHELNFVAFLYCLCGPLGVLGASDHAALVLKVFTRYMSIMRRLQKIYWLEPAGSHGVWGLDDYHFLPFLFGAAQLATHAHMKPTLVHNRELVECYWQKYMYLECVNFINSIKTVPGRCADEVSLRWYLPMLDDILAAKSWQKISDGMVKMYKAEVLGKLPIVQHFLFGELIPKP</sequence>
<dbReference type="Gene3D" id="1.20.120.1150">
    <property type="match status" value="1"/>
</dbReference>
<dbReference type="Pfam" id="PF03095">
    <property type="entry name" value="PTPA"/>
    <property type="match status" value="1"/>
</dbReference>
<dbReference type="GO" id="GO:0007052">
    <property type="term" value="P:mitotic spindle organization"/>
    <property type="evidence" value="ECO:0007669"/>
    <property type="project" value="TreeGrafter"/>
</dbReference>
<evidence type="ECO:0000256" key="4">
    <source>
        <dbReference type="ARBA" id="ARBA00023110"/>
    </source>
</evidence>
<dbReference type="InterPro" id="IPR037218">
    <property type="entry name" value="PTPA_sf"/>
</dbReference>
<comment type="function">
    <text evidence="6">PPIases accelerate the folding of proteins. It catalyzes the cis-trans isomerization of proline imidic peptide bonds in oligopeptides.</text>
</comment>
<dbReference type="EC" id="5.2.1.8" evidence="6"/>
<dbReference type="InterPro" id="IPR004327">
    <property type="entry name" value="Phstyr_phstse_ac"/>
</dbReference>
<dbReference type="PANTHER" id="PTHR10012">
    <property type="entry name" value="SERINE/THREONINE-PROTEIN PHOSPHATASE 2A REGULATORY SUBUNIT B"/>
    <property type="match status" value="1"/>
</dbReference>
<dbReference type="EMBL" id="ML004493">
    <property type="protein sequence ID" value="RKP29327.1"/>
    <property type="molecule type" value="Genomic_DNA"/>
</dbReference>
<evidence type="ECO:0000256" key="5">
    <source>
        <dbReference type="ARBA" id="ARBA00023235"/>
    </source>
</evidence>
<dbReference type="PANTHER" id="PTHR10012:SF5">
    <property type="entry name" value="SERINE_THREONINE-PROTEIN PHOSPHATASE 2A ACTIVATOR 2"/>
    <property type="match status" value="1"/>
</dbReference>
<dbReference type="CDD" id="cd04087">
    <property type="entry name" value="PTPA"/>
    <property type="match status" value="1"/>
</dbReference>
<comment type="similarity">
    <text evidence="6">Belongs to the PTPA-type PPIase family.</text>
</comment>
<dbReference type="FunFam" id="1.20.120.1150:FF:000002">
    <property type="entry name" value="Serine/threonine-protein phosphatase 2A activator"/>
    <property type="match status" value="1"/>
</dbReference>
<evidence type="ECO:0000313" key="8">
    <source>
        <dbReference type="Proteomes" id="UP000268321"/>
    </source>
</evidence>
<organism evidence="7 8">
    <name type="scientific">Metschnikowia bicuspidata</name>
    <dbReference type="NCBI Taxonomy" id="27322"/>
    <lineage>
        <taxon>Eukaryota</taxon>
        <taxon>Fungi</taxon>
        <taxon>Dikarya</taxon>
        <taxon>Ascomycota</taxon>
        <taxon>Saccharomycotina</taxon>
        <taxon>Pichiomycetes</taxon>
        <taxon>Metschnikowiaceae</taxon>
        <taxon>Metschnikowia</taxon>
    </lineage>
</organism>
<keyword evidence="5 6" id="KW-0413">Isomerase</keyword>
<gene>
    <name evidence="7" type="ORF">METBISCDRAFT_24321</name>
</gene>
<dbReference type="PIRSF" id="PIRSF016325">
    <property type="entry name" value="Phstyr_phstse_ac"/>
    <property type="match status" value="1"/>
</dbReference>
<dbReference type="AlphaFoldDB" id="A0A4P9Z9B0"/>
<comment type="catalytic activity">
    <reaction evidence="1 6">
        <text>[protein]-peptidylproline (omega=180) = [protein]-peptidylproline (omega=0)</text>
        <dbReference type="Rhea" id="RHEA:16237"/>
        <dbReference type="Rhea" id="RHEA-COMP:10747"/>
        <dbReference type="Rhea" id="RHEA-COMP:10748"/>
        <dbReference type="ChEBI" id="CHEBI:83833"/>
        <dbReference type="ChEBI" id="CHEBI:83834"/>
        <dbReference type="EC" id="5.2.1.8"/>
    </reaction>
</comment>
<keyword evidence="4 6" id="KW-0697">Rotamase</keyword>
<keyword evidence="3 6" id="KW-0963">Cytoplasm</keyword>
<dbReference type="GO" id="GO:0003755">
    <property type="term" value="F:peptidyl-prolyl cis-trans isomerase activity"/>
    <property type="evidence" value="ECO:0007669"/>
    <property type="project" value="UniProtKB-KW"/>
</dbReference>
<evidence type="ECO:0000256" key="2">
    <source>
        <dbReference type="ARBA" id="ARBA00004496"/>
    </source>
</evidence>
<name>A0A4P9Z9B0_9ASCO</name>
<dbReference type="GO" id="GO:0008160">
    <property type="term" value="F:protein tyrosine phosphatase activator activity"/>
    <property type="evidence" value="ECO:0007669"/>
    <property type="project" value="TreeGrafter"/>
</dbReference>
<evidence type="ECO:0000256" key="3">
    <source>
        <dbReference type="ARBA" id="ARBA00022490"/>
    </source>
</evidence>
<dbReference type="OrthoDB" id="16120at2759"/>
<keyword evidence="8" id="KW-1185">Reference proteome</keyword>
<evidence type="ECO:0000256" key="6">
    <source>
        <dbReference type="RuleBase" id="RU361210"/>
    </source>
</evidence>
<proteinExistence type="inferred from homology"/>
<protein>
    <recommendedName>
        <fullName evidence="6">Serine/threonine-protein phosphatase 2A activator</fullName>
        <ecNumber evidence="6">5.2.1.8</ecNumber>
    </recommendedName>
    <alternativeName>
        <fullName evidence="6">Phosphotyrosyl phosphatase activator</fullName>
    </alternativeName>
</protein>
<accession>A0A4P9Z9B0</accession>
<dbReference type="GO" id="GO:0005737">
    <property type="term" value="C:cytoplasm"/>
    <property type="evidence" value="ECO:0007669"/>
    <property type="project" value="UniProtKB-SubCell"/>
</dbReference>
<dbReference type="GO" id="GO:0000159">
    <property type="term" value="C:protein phosphatase type 2A complex"/>
    <property type="evidence" value="ECO:0007669"/>
    <property type="project" value="TreeGrafter"/>
</dbReference>
<dbReference type="Proteomes" id="UP000268321">
    <property type="component" value="Unassembled WGS sequence"/>
</dbReference>